<organism evidence="1">
    <name type="scientific">Arundo donax</name>
    <name type="common">Giant reed</name>
    <name type="synonym">Donax arundinaceus</name>
    <dbReference type="NCBI Taxonomy" id="35708"/>
    <lineage>
        <taxon>Eukaryota</taxon>
        <taxon>Viridiplantae</taxon>
        <taxon>Streptophyta</taxon>
        <taxon>Embryophyta</taxon>
        <taxon>Tracheophyta</taxon>
        <taxon>Spermatophyta</taxon>
        <taxon>Magnoliopsida</taxon>
        <taxon>Liliopsida</taxon>
        <taxon>Poales</taxon>
        <taxon>Poaceae</taxon>
        <taxon>PACMAD clade</taxon>
        <taxon>Arundinoideae</taxon>
        <taxon>Arundineae</taxon>
        <taxon>Arundo</taxon>
    </lineage>
</organism>
<sequence>MHFHRNLLFTLLVHDRPLDEVLRRGRRGSRGTMRPIPGHHS</sequence>
<dbReference type="AlphaFoldDB" id="A0A0A9CI15"/>
<evidence type="ECO:0000313" key="1">
    <source>
        <dbReference type="EMBL" id="JAD73035.1"/>
    </source>
</evidence>
<protein>
    <submittedName>
        <fullName evidence="1">Uncharacterized protein</fullName>
    </submittedName>
</protein>
<reference evidence="1" key="1">
    <citation type="submission" date="2014-09" db="EMBL/GenBank/DDBJ databases">
        <authorList>
            <person name="Magalhaes I.L.F."/>
            <person name="Oliveira U."/>
            <person name="Santos F.R."/>
            <person name="Vidigal T.H.D.A."/>
            <person name="Brescovit A.D."/>
            <person name="Santos A.J."/>
        </authorList>
    </citation>
    <scope>NUCLEOTIDE SEQUENCE</scope>
    <source>
        <tissue evidence="1">Shoot tissue taken approximately 20 cm above the soil surface</tissue>
    </source>
</reference>
<accession>A0A0A9CI15</accession>
<reference evidence="1" key="2">
    <citation type="journal article" date="2015" name="Data Brief">
        <title>Shoot transcriptome of the giant reed, Arundo donax.</title>
        <authorList>
            <person name="Barrero R.A."/>
            <person name="Guerrero F.D."/>
            <person name="Moolhuijzen P."/>
            <person name="Goolsby J.A."/>
            <person name="Tidwell J."/>
            <person name="Bellgard S.E."/>
            <person name="Bellgard M.I."/>
        </authorList>
    </citation>
    <scope>NUCLEOTIDE SEQUENCE</scope>
    <source>
        <tissue evidence="1">Shoot tissue taken approximately 20 cm above the soil surface</tissue>
    </source>
</reference>
<dbReference type="EMBL" id="GBRH01224860">
    <property type="protein sequence ID" value="JAD73035.1"/>
    <property type="molecule type" value="Transcribed_RNA"/>
</dbReference>
<proteinExistence type="predicted"/>
<name>A0A0A9CI15_ARUDO</name>